<evidence type="ECO:0000256" key="2">
    <source>
        <dbReference type="ARBA" id="ARBA00022801"/>
    </source>
</evidence>
<name>A0A2M6WL86_9BACT</name>
<dbReference type="EMBL" id="PFAS01000073">
    <property type="protein sequence ID" value="PIT93494.1"/>
    <property type="molecule type" value="Genomic_DNA"/>
</dbReference>
<dbReference type="GO" id="GO:0004175">
    <property type="term" value="F:endopeptidase activity"/>
    <property type="evidence" value="ECO:0007669"/>
    <property type="project" value="TreeGrafter"/>
</dbReference>
<dbReference type="InterPro" id="IPR029045">
    <property type="entry name" value="ClpP/crotonase-like_dom_sf"/>
</dbReference>
<dbReference type="SUPFAM" id="SSF52096">
    <property type="entry name" value="ClpP/crotonase"/>
    <property type="match status" value="1"/>
</dbReference>
<organism evidence="5 6">
    <name type="scientific">Candidatus Falkowbacteria bacterium CG10_big_fil_rev_8_21_14_0_10_43_11</name>
    <dbReference type="NCBI Taxonomy" id="1974568"/>
    <lineage>
        <taxon>Bacteria</taxon>
        <taxon>Candidatus Falkowiibacteriota</taxon>
    </lineage>
</organism>
<dbReference type="PANTHER" id="PTHR32060">
    <property type="entry name" value="TAIL-SPECIFIC PROTEASE"/>
    <property type="match status" value="1"/>
</dbReference>
<dbReference type="InterPro" id="IPR005151">
    <property type="entry name" value="Tail-specific_protease"/>
</dbReference>
<evidence type="ECO:0000256" key="3">
    <source>
        <dbReference type="ARBA" id="ARBA00022825"/>
    </source>
</evidence>
<dbReference type="GO" id="GO:0030288">
    <property type="term" value="C:outer membrane-bounded periplasmic space"/>
    <property type="evidence" value="ECO:0007669"/>
    <property type="project" value="TreeGrafter"/>
</dbReference>
<gene>
    <name evidence="5" type="ORF">COU00_04075</name>
</gene>
<evidence type="ECO:0000313" key="5">
    <source>
        <dbReference type="EMBL" id="PIT93494.1"/>
    </source>
</evidence>
<dbReference type="GO" id="GO:0007165">
    <property type="term" value="P:signal transduction"/>
    <property type="evidence" value="ECO:0007669"/>
    <property type="project" value="TreeGrafter"/>
</dbReference>
<dbReference type="GO" id="GO:0006508">
    <property type="term" value="P:proteolysis"/>
    <property type="evidence" value="ECO:0007669"/>
    <property type="project" value="UniProtKB-KW"/>
</dbReference>
<keyword evidence="1" id="KW-0645">Protease</keyword>
<dbReference type="Gene3D" id="3.90.226.10">
    <property type="entry name" value="2-enoyl-CoA Hydratase, Chain A, domain 1"/>
    <property type="match status" value="1"/>
</dbReference>
<dbReference type="PANTHER" id="PTHR32060:SF30">
    <property type="entry name" value="CARBOXY-TERMINAL PROCESSING PROTEASE CTPA"/>
    <property type="match status" value="1"/>
</dbReference>
<dbReference type="AlphaFoldDB" id="A0A2M6WL86"/>
<keyword evidence="2" id="KW-0378">Hydrolase</keyword>
<feature type="non-terminal residue" evidence="5">
    <location>
        <position position="1"/>
    </location>
</feature>
<feature type="domain" description="Rhodanese" evidence="4">
    <location>
        <begin position="55"/>
        <end position="157"/>
    </location>
</feature>
<dbReference type="Proteomes" id="UP000229335">
    <property type="component" value="Unassembled WGS sequence"/>
</dbReference>
<protein>
    <recommendedName>
        <fullName evidence="4">Rhodanese domain-containing protein</fullName>
    </recommendedName>
</protein>
<keyword evidence="3" id="KW-0720">Serine protease</keyword>
<evidence type="ECO:0000259" key="4">
    <source>
        <dbReference type="PROSITE" id="PS50206"/>
    </source>
</evidence>
<evidence type="ECO:0000256" key="1">
    <source>
        <dbReference type="ARBA" id="ARBA00022670"/>
    </source>
</evidence>
<dbReference type="SMART" id="SM00245">
    <property type="entry name" value="TSPc"/>
    <property type="match status" value="1"/>
</dbReference>
<proteinExistence type="predicted"/>
<comment type="caution">
    <text evidence="5">The sequence shown here is derived from an EMBL/GenBank/DDBJ whole genome shotgun (WGS) entry which is preliminary data.</text>
</comment>
<dbReference type="PROSITE" id="PS50206">
    <property type="entry name" value="RHODANESE_3"/>
    <property type="match status" value="1"/>
</dbReference>
<evidence type="ECO:0000313" key="6">
    <source>
        <dbReference type="Proteomes" id="UP000229335"/>
    </source>
</evidence>
<dbReference type="CDD" id="cd07560">
    <property type="entry name" value="Peptidase_S41_CPP"/>
    <property type="match status" value="1"/>
</dbReference>
<sequence length="215" mass="23814">SFEKPQDFIVTRDTIIVKSVKWETNPDKIMVITVSHFNSDTTELFNRAVRDTIKQNPKGIILDLRNDPGGYLETAIDVASEWVEDGTVVTEKFSDDEKNEYLARGRARLKDFKTVVLVNEGSASASEIVAGALKDLGLAKIVGKKTFGKGSVQELESLSDGSSLKITVAKWLTPKGININEDGIFPDEEINLTPEDYQNNLDPQIDKAVEIIKSK</sequence>
<dbReference type="GO" id="GO:0008236">
    <property type="term" value="F:serine-type peptidase activity"/>
    <property type="evidence" value="ECO:0007669"/>
    <property type="project" value="UniProtKB-KW"/>
</dbReference>
<dbReference type="Pfam" id="PF03572">
    <property type="entry name" value="Peptidase_S41"/>
    <property type="match status" value="1"/>
</dbReference>
<dbReference type="InterPro" id="IPR004447">
    <property type="entry name" value="Peptidase_S41A"/>
</dbReference>
<dbReference type="InterPro" id="IPR001763">
    <property type="entry name" value="Rhodanese-like_dom"/>
</dbReference>
<reference evidence="6" key="1">
    <citation type="submission" date="2017-09" db="EMBL/GenBank/DDBJ databases">
        <title>Depth-based differentiation of microbial function through sediment-hosted aquifers and enrichment of novel symbionts in the deep terrestrial subsurface.</title>
        <authorList>
            <person name="Probst A.J."/>
            <person name="Ladd B."/>
            <person name="Jarett J.K."/>
            <person name="Geller-Mcgrath D.E."/>
            <person name="Sieber C.M.K."/>
            <person name="Emerson J.B."/>
            <person name="Anantharaman K."/>
            <person name="Thomas B.C."/>
            <person name="Malmstrom R."/>
            <person name="Stieglmeier M."/>
            <person name="Klingl A."/>
            <person name="Woyke T."/>
            <person name="Ryan C.M."/>
            <person name="Banfield J.F."/>
        </authorList>
    </citation>
    <scope>NUCLEOTIDE SEQUENCE [LARGE SCALE GENOMIC DNA]</scope>
</reference>
<accession>A0A2M6WL86</accession>